<name>A0A4Q2UM94_9BACT</name>
<accession>A0A4Q2UM94</accession>
<reference evidence="1 2" key="1">
    <citation type="submission" date="2019-01" db="EMBL/GenBank/DDBJ databases">
        <title>Spirosoma flava sp. nov., a propanil-degrading bacterium isolated from herbicide-contaminated soil.</title>
        <authorList>
            <person name="Zhang L."/>
            <person name="Jiang J.-D."/>
        </authorList>
    </citation>
    <scope>NUCLEOTIDE SEQUENCE [LARGE SCALE GENOMIC DNA]</scope>
    <source>
        <strain evidence="1 2">TY50</strain>
    </source>
</reference>
<dbReference type="RefSeq" id="WP_129598993.1">
    <property type="nucleotide sequence ID" value="NZ_SBLB01000001.1"/>
</dbReference>
<dbReference type="EMBL" id="SBLB01000001">
    <property type="protein sequence ID" value="RYC70723.1"/>
    <property type="molecule type" value="Genomic_DNA"/>
</dbReference>
<evidence type="ECO:0000313" key="2">
    <source>
        <dbReference type="Proteomes" id="UP000290407"/>
    </source>
</evidence>
<dbReference type="Proteomes" id="UP000290407">
    <property type="component" value="Unassembled WGS sequence"/>
</dbReference>
<protein>
    <submittedName>
        <fullName evidence="1">Uncharacterized protein</fullName>
    </submittedName>
</protein>
<sequence length="149" mass="16997">MFDKLRTLFFTPARSLTEIATEVAYATAYLNRTCPELDSSTRDRRVARAVLHTQLKSGKLRELDLQRYLDHNVYTLADPSLLDYPVLALAMVVQHLDRLAHQSHEPGQQVNIRRLVSSHKAATQQVVARWHEPIPAIETLLKLTDTQAK</sequence>
<proteinExistence type="predicted"/>
<gene>
    <name evidence="1" type="ORF">EQG79_00795</name>
</gene>
<comment type="caution">
    <text evidence="1">The sequence shown here is derived from an EMBL/GenBank/DDBJ whole genome shotgun (WGS) entry which is preliminary data.</text>
</comment>
<evidence type="ECO:0000313" key="1">
    <source>
        <dbReference type="EMBL" id="RYC70723.1"/>
    </source>
</evidence>
<dbReference type="AlphaFoldDB" id="A0A4Q2UM94"/>
<organism evidence="1 2">
    <name type="scientific">Spirosoma sordidisoli</name>
    <dbReference type="NCBI Taxonomy" id="2502893"/>
    <lineage>
        <taxon>Bacteria</taxon>
        <taxon>Pseudomonadati</taxon>
        <taxon>Bacteroidota</taxon>
        <taxon>Cytophagia</taxon>
        <taxon>Cytophagales</taxon>
        <taxon>Cytophagaceae</taxon>
        <taxon>Spirosoma</taxon>
    </lineage>
</organism>
<keyword evidence="2" id="KW-1185">Reference proteome</keyword>